<dbReference type="GO" id="GO:0004721">
    <property type="term" value="F:phosphoprotein phosphatase activity"/>
    <property type="evidence" value="ECO:0007669"/>
    <property type="project" value="TreeGrafter"/>
</dbReference>
<dbReference type="InterPro" id="IPR050351">
    <property type="entry name" value="BphY/WalK/GraS-like"/>
</dbReference>
<proteinExistence type="predicted"/>
<keyword evidence="10" id="KW-1185">Reference proteome</keyword>
<dbReference type="InterPro" id="IPR005467">
    <property type="entry name" value="His_kinase_dom"/>
</dbReference>
<sequence length="492" mass="54728">MSHRSLLGQITFPLIILFVTMTAGLFFIYCAITDTNSARVEQTLHKNLAQQIIHYSEGLQQGDISRTALKPAFHSLMLLGPSYEIYITDNQGKLLVYAAESSKIKRDTINIKPLDSFIKGVNYPIYADNPRSLDQQKLFSTAPIFKDHQQIGYVFVILGGDKYDSIVNNLAFDSDMYKLLAALVIFFALAFALLVFIFARLVRPIIQLDQDITNFVKNDFTTVSTSTPHQYAANEIINLHNNFSSLENKIHKQLTQIKSTEQLRREMLSHISHDLKTPLASLKGYLETWLIQHPEAAGSDFIQVAQKNANQLQRLVEQIIELAQLDSNTVSLYQEPVAVAELAQDVLNKFQLQAQQKDITLSVEPKDPSLQAIADIAKLERVLTNLVDNALRHCRPGDSIKIQLQPKDNQLIISIADSGMGIPKEDVAHIFDAHFRAKNTVNGPQGNSGLGLAIVAKLLSLHHTKISVSSVLSQGTTFSFSLPTSGAYNGSM</sequence>
<dbReference type="FunFam" id="3.30.565.10:FF:000006">
    <property type="entry name" value="Sensor histidine kinase WalK"/>
    <property type="match status" value="1"/>
</dbReference>
<evidence type="ECO:0000256" key="4">
    <source>
        <dbReference type="ARBA" id="ARBA00022679"/>
    </source>
</evidence>
<keyword evidence="7" id="KW-1133">Transmembrane helix</keyword>
<reference evidence="10" key="1">
    <citation type="submission" date="2018-05" db="EMBL/GenBank/DDBJ databases">
        <authorList>
            <person name="Cea G.-C."/>
            <person name="William W."/>
        </authorList>
    </citation>
    <scope>NUCLEOTIDE SEQUENCE [LARGE SCALE GENOMIC DNA]</scope>
    <source>
        <strain evidence="10">DB21MT 5</strain>
    </source>
</reference>
<dbReference type="PANTHER" id="PTHR45453">
    <property type="entry name" value="PHOSPHATE REGULON SENSOR PROTEIN PHOR"/>
    <property type="match status" value="1"/>
</dbReference>
<dbReference type="Pfam" id="PF00512">
    <property type="entry name" value="HisKA"/>
    <property type="match status" value="1"/>
</dbReference>
<evidence type="ECO:0000313" key="9">
    <source>
        <dbReference type="EMBL" id="SQD76817.1"/>
    </source>
</evidence>
<keyword evidence="7" id="KW-0472">Membrane</keyword>
<keyword evidence="5 9" id="KW-0418">Kinase</keyword>
<dbReference type="InterPro" id="IPR003594">
    <property type="entry name" value="HATPase_dom"/>
</dbReference>
<keyword evidence="7" id="KW-0812">Transmembrane</keyword>
<organism evidence="9 10">
    <name type="scientific">Moritella yayanosii</name>
    <dbReference type="NCBI Taxonomy" id="69539"/>
    <lineage>
        <taxon>Bacteria</taxon>
        <taxon>Pseudomonadati</taxon>
        <taxon>Pseudomonadota</taxon>
        <taxon>Gammaproteobacteria</taxon>
        <taxon>Alteromonadales</taxon>
        <taxon>Moritellaceae</taxon>
        <taxon>Moritella</taxon>
    </lineage>
</organism>
<protein>
    <recommendedName>
        <fullName evidence="2">histidine kinase</fullName>
        <ecNumber evidence="2">2.7.13.3</ecNumber>
    </recommendedName>
</protein>
<dbReference type="AlphaFoldDB" id="A0A330LI15"/>
<dbReference type="Gene3D" id="6.10.340.10">
    <property type="match status" value="1"/>
</dbReference>
<dbReference type="PRINTS" id="PR00344">
    <property type="entry name" value="BCTRLSENSOR"/>
</dbReference>
<dbReference type="EMBL" id="LS483250">
    <property type="protein sequence ID" value="SQD76817.1"/>
    <property type="molecule type" value="Genomic_DNA"/>
</dbReference>
<evidence type="ECO:0000256" key="6">
    <source>
        <dbReference type="ARBA" id="ARBA00023012"/>
    </source>
</evidence>
<comment type="catalytic activity">
    <reaction evidence="1">
        <text>ATP + protein L-histidine = ADP + protein N-phospho-L-histidine.</text>
        <dbReference type="EC" id="2.7.13.3"/>
    </reaction>
</comment>
<dbReference type="SMART" id="SM00387">
    <property type="entry name" value="HATPase_c"/>
    <property type="match status" value="1"/>
</dbReference>
<dbReference type="RefSeq" id="WP_232011465.1">
    <property type="nucleotide sequence ID" value="NZ_LS483250.1"/>
</dbReference>
<evidence type="ECO:0000256" key="1">
    <source>
        <dbReference type="ARBA" id="ARBA00000085"/>
    </source>
</evidence>
<accession>A0A330LI15</accession>
<dbReference type="InterPro" id="IPR003661">
    <property type="entry name" value="HisK_dim/P_dom"/>
</dbReference>
<dbReference type="SMART" id="SM00388">
    <property type="entry name" value="HisKA"/>
    <property type="match status" value="1"/>
</dbReference>
<gene>
    <name evidence="9" type="ORF">MORIYA_0339</name>
</gene>
<dbReference type="SUPFAM" id="SSF47384">
    <property type="entry name" value="Homodimeric domain of signal transducing histidine kinase"/>
    <property type="match status" value="1"/>
</dbReference>
<dbReference type="InterPro" id="IPR036890">
    <property type="entry name" value="HATPase_C_sf"/>
</dbReference>
<dbReference type="GO" id="GO:0000155">
    <property type="term" value="F:phosphorelay sensor kinase activity"/>
    <property type="evidence" value="ECO:0007669"/>
    <property type="project" value="InterPro"/>
</dbReference>
<keyword evidence="6" id="KW-0902">Two-component regulatory system</keyword>
<evidence type="ECO:0000256" key="2">
    <source>
        <dbReference type="ARBA" id="ARBA00012438"/>
    </source>
</evidence>
<dbReference type="InterPro" id="IPR036097">
    <property type="entry name" value="HisK_dim/P_sf"/>
</dbReference>
<evidence type="ECO:0000256" key="3">
    <source>
        <dbReference type="ARBA" id="ARBA00022553"/>
    </source>
</evidence>
<dbReference type="PANTHER" id="PTHR45453:SF1">
    <property type="entry name" value="PHOSPHATE REGULON SENSOR PROTEIN PHOR"/>
    <property type="match status" value="1"/>
</dbReference>
<dbReference type="Proteomes" id="UP000250163">
    <property type="component" value="Chromosome MORIYA"/>
</dbReference>
<evidence type="ECO:0000256" key="7">
    <source>
        <dbReference type="SAM" id="Phobius"/>
    </source>
</evidence>
<dbReference type="InterPro" id="IPR004358">
    <property type="entry name" value="Sig_transdc_His_kin-like_C"/>
</dbReference>
<feature type="transmembrane region" description="Helical" evidence="7">
    <location>
        <begin position="12"/>
        <end position="32"/>
    </location>
</feature>
<evidence type="ECO:0000256" key="5">
    <source>
        <dbReference type="ARBA" id="ARBA00022777"/>
    </source>
</evidence>
<feature type="domain" description="Histidine kinase" evidence="8">
    <location>
        <begin position="270"/>
        <end position="486"/>
    </location>
</feature>
<keyword evidence="3" id="KW-0597">Phosphoprotein</keyword>
<dbReference type="EC" id="2.7.13.3" evidence="2"/>
<dbReference type="PROSITE" id="PS50109">
    <property type="entry name" value="HIS_KIN"/>
    <property type="match status" value="1"/>
</dbReference>
<name>A0A330LI15_9GAMM</name>
<dbReference type="GO" id="GO:0005886">
    <property type="term" value="C:plasma membrane"/>
    <property type="evidence" value="ECO:0007669"/>
    <property type="project" value="TreeGrafter"/>
</dbReference>
<dbReference type="GO" id="GO:0016036">
    <property type="term" value="P:cellular response to phosphate starvation"/>
    <property type="evidence" value="ECO:0007669"/>
    <property type="project" value="TreeGrafter"/>
</dbReference>
<dbReference type="Gene3D" id="3.30.565.10">
    <property type="entry name" value="Histidine kinase-like ATPase, C-terminal domain"/>
    <property type="match status" value="1"/>
</dbReference>
<evidence type="ECO:0000313" key="10">
    <source>
        <dbReference type="Proteomes" id="UP000250163"/>
    </source>
</evidence>
<dbReference type="SUPFAM" id="SSF55874">
    <property type="entry name" value="ATPase domain of HSP90 chaperone/DNA topoisomerase II/histidine kinase"/>
    <property type="match status" value="1"/>
</dbReference>
<dbReference type="CDD" id="cd00075">
    <property type="entry name" value="HATPase"/>
    <property type="match status" value="1"/>
</dbReference>
<dbReference type="Gene3D" id="1.10.287.130">
    <property type="match status" value="1"/>
</dbReference>
<dbReference type="CDD" id="cd00082">
    <property type="entry name" value="HisKA"/>
    <property type="match status" value="1"/>
</dbReference>
<evidence type="ECO:0000259" key="8">
    <source>
        <dbReference type="PROSITE" id="PS50109"/>
    </source>
</evidence>
<dbReference type="Pfam" id="PF02518">
    <property type="entry name" value="HATPase_c"/>
    <property type="match status" value="1"/>
</dbReference>
<keyword evidence="4" id="KW-0808">Transferase</keyword>
<feature type="transmembrane region" description="Helical" evidence="7">
    <location>
        <begin position="179"/>
        <end position="199"/>
    </location>
</feature>
<dbReference type="KEGG" id="mya:MORIYA_0339"/>